<evidence type="ECO:0000256" key="2">
    <source>
        <dbReference type="SAM" id="SignalP"/>
    </source>
</evidence>
<feature type="signal peptide" evidence="2">
    <location>
        <begin position="1"/>
        <end position="30"/>
    </location>
</feature>
<dbReference type="PROSITE" id="PS51257">
    <property type="entry name" value="PROKAR_LIPOPROTEIN"/>
    <property type="match status" value="1"/>
</dbReference>
<dbReference type="InterPro" id="IPR018567">
    <property type="entry name" value="DUF2020"/>
</dbReference>
<reference evidence="4 5" key="1">
    <citation type="submission" date="2023-07" db="EMBL/GenBank/DDBJ databases">
        <title>Sequencing the genomes of 1000 actinobacteria strains.</title>
        <authorList>
            <person name="Klenk H.-P."/>
        </authorList>
    </citation>
    <scope>NUCLEOTIDE SEQUENCE [LARGE SCALE GENOMIC DNA]</scope>
    <source>
        <strain evidence="4 5">DSM 44508</strain>
    </source>
</reference>
<dbReference type="EMBL" id="JAVDYF010000001">
    <property type="protein sequence ID" value="MDR7354134.1"/>
    <property type="molecule type" value="Genomic_DNA"/>
</dbReference>
<protein>
    <submittedName>
        <fullName evidence="4">UPF0176 protein</fullName>
    </submittedName>
</protein>
<dbReference type="Gene3D" id="3.40.1000.10">
    <property type="entry name" value="Mog1/PsbP, alpha/beta/alpha sandwich"/>
    <property type="match status" value="1"/>
</dbReference>
<keyword evidence="2" id="KW-0732">Signal</keyword>
<evidence type="ECO:0000313" key="4">
    <source>
        <dbReference type="EMBL" id="MDR7354134.1"/>
    </source>
</evidence>
<feature type="chain" id="PRO_5045252930" evidence="2">
    <location>
        <begin position="31"/>
        <end position="199"/>
    </location>
</feature>
<evidence type="ECO:0000313" key="5">
    <source>
        <dbReference type="Proteomes" id="UP001183619"/>
    </source>
</evidence>
<evidence type="ECO:0000259" key="3">
    <source>
        <dbReference type="Pfam" id="PF09449"/>
    </source>
</evidence>
<name>A0ABU2B7X9_9CORY</name>
<dbReference type="Pfam" id="PF09449">
    <property type="entry name" value="DUF2020"/>
    <property type="match status" value="1"/>
</dbReference>
<proteinExistence type="predicted"/>
<organism evidence="4 5">
    <name type="scientific">Corynebacterium felinum</name>
    <dbReference type="NCBI Taxonomy" id="131318"/>
    <lineage>
        <taxon>Bacteria</taxon>
        <taxon>Bacillati</taxon>
        <taxon>Actinomycetota</taxon>
        <taxon>Actinomycetes</taxon>
        <taxon>Mycobacteriales</taxon>
        <taxon>Corynebacteriaceae</taxon>
        <taxon>Corynebacterium</taxon>
    </lineage>
</organism>
<feature type="domain" description="DUF2020" evidence="3">
    <location>
        <begin position="59"/>
        <end position="199"/>
    </location>
</feature>
<evidence type="ECO:0000256" key="1">
    <source>
        <dbReference type="SAM" id="MobiDB-lite"/>
    </source>
</evidence>
<gene>
    <name evidence="4" type="ORF">J2S37_000672</name>
</gene>
<keyword evidence="5" id="KW-1185">Reference proteome</keyword>
<dbReference type="RefSeq" id="WP_277104225.1">
    <property type="nucleotide sequence ID" value="NZ_BAAAJS010000038.1"/>
</dbReference>
<sequence length="199" mass="21212">MTVTLPRFRSRAAYCCAVGVAVVASCTLVACTPEPSAAPDTSTVAAPTTEQSPVLDSGLPIDALPEVAEGRHGFSDCPYLDSEWVAKTNGQRMVGQGIDTRFDTPACVFWSYPEEPQVTVIVRNMQSISSATDVVDWAAPIADTEPVEDNGWSGGRRGHADGSVYAVQKDKVAVIVWSNQDQSLKAELIAQEAIKNLGL</sequence>
<feature type="compositionally biased region" description="Polar residues" evidence="1">
    <location>
        <begin position="39"/>
        <end position="54"/>
    </location>
</feature>
<accession>A0ABU2B7X9</accession>
<dbReference type="SUPFAM" id="SSF55724">
    <property type="entry name" value="Mog1p/PsbP-like"/>
    <property type="match status" value="1"/>
</dbReference>
<dbReference type="Proteomes" id="UP001183619">
    <property type="component" value="Unassembled WGS sequence"/>
</dbReference>
<feature type="region of interest" description="Disordered" evidence="1">
    <location>
        <begin position="35"/>
        <end position="58"/>
    </location>
</feature>
<comment type="caution">
    <text evidence="4">The sequence shown here is derived from an EMBL/GenBank/DDBJ whole genome shotgun (WGS) entry which is preliminary data.</text>
</comment>
<dbReference type="InterPro" id="IPR016123">
    <property type="entry name" value="Mog1/PsbP_a/b/a-sand"/>
</dbReference>